<dbReference type="InterPro" id="IPR004089">
    <property type="entry name" value="MCPsignal_dom"/>
</dbReference>
<feature type="compositionally biased region" description="Low complexity" evidence="5">
    <location>
        <begin position="646"/>
        <end position="662"/>
    </location>
</feature>
<evidence type="ECO:0000256" key="6">
    <source>
        <dbReference type="SAM" id="Phobius"/>
    </source>
</evidence>
<dbReference type="PANTHER" id="PTHR43531">
    <property type="entry name" value="PROTEIN ICFG"/>
    <property type="match status" value="1"/>
</dbReference>
<dbReference type="InterPro" id="IPR024478">
    <property type="entry name" value="HlyB_4HB_MCP"/>
</dbReference>
<reference evidence="9 10" key="1">
    <citation type="submission" date="2020-05" db="EMBL/GenBank/DDBJ databases">
        <title>Gimesia benthica sp. nov., a novel planctomycete isolated from a deep-sea water sample of the Northwest Indian Ocean.</title>
        <authorList>
            <person name="Wang J."/>
            <person name="Ruan C."/>
            <person name="Song L."/>
            <person name="Zhu Y."/>
            <person name="Li A."/>
            <person name="Zheng X."/>
            <person name="Wang L."/>
            <person name="Lu Z."/>
            <person name="Huang Y."/>
            <person name="Du W."/>
            <person name="Zhou Y."/>
            <person name="Huang L."/>
            <person name="Dai X."/>
        </authorList>
    </citation>
    <scope>NUCLEOTIDE SEQUENCE [LARGE SCALE GENOMIC DNA]</scope>
    <source>
        <strain evidence="9 10">YYQ-30</strain>
    </source>
</reference>
<dbReference type="PROSITE" id="PS50111">
    <property type="entry name" value="CHEMOTAXIS_TRANSDUC_2"/>
    <property type="match status" value="1"/>
</dbReference>
<protein>
    <submittedName>
        <fullName evidence="9">HAMP domain-containing protein</fullName>
    </submittedName>
</protein>
<dbReference type="Pfam" id="PF00015">
    <property type="entry name" value="MCPsignal"/>
    <property type="match status" value="1"/>
</dbReference>
<evidence type="ECO:0000256" key="5">
    <source>
        <dbReference type="SAM" id="MobiDB-lite"/>
    </source>
</evidence>
<gene>
    <name evidence="9" type="ORF">HMH01_06460</name>
</gene>
<feature type="compositionally biased region" description="Polar residues" evidence="5">
    <location>
        <begin position="404"/>
        <end position="419"/>
    </location>
</feature>
<keyword evidence="6" id="KW-0472">Membrane</keyword>
<dbReference type="EMBL" id="JABFBC010000001">
    <property type="protein sequence ID" value="NNU80076.1"/>
    <property type="molecule type" value="Genomic_DNA"/>
</dbReference>
<keyword evidence="6" id="KW-1133">Transmembrane helix</keyword>
<evidence type="ECO:0000256" key="2">
    <source>
        <dbReference type="ARBA" id="ARBA00022500"/>
    </source>
</evidence>
<dbReference type="PRINTS" id="PR00260">
    <property type="entry name" value="CHEMTRNSDUCR"/>
</dbReference>
<dbReference type="PROSITE" id="PS50885">
    <property type="entry name" value="HAMP"/>
    <property type="match status" value="1"/>
</dbReference>
<dbReference type="Gene3D" id="1.10.287.950">
    <property type="entry name" value="Methyl-accepting chemotaxis protein"/>
    <property type="match status" value="1"/>
</dbReference>
<evidence type="ECO:0000256" key="4">
    <source>
        <dbReference type="PROSITE-ProRule" id="PRU00284"/>
    </source>
</evidence>
<dbReference type="SMART" id="SM00304">
    <property type="entry name" value="HAMP"/>
    <property type="match status" value="1"/>
</dbReference>
<dbReference type="PANTHER" id="PTHR43531:SF11">
    <property type="entry name" value="METHYL-ACCEPTING CHEMOTAXIS PROTEIN 3"/>
    <property type="match status" value="1"/>
</dbReference>
<dbReference type="GO" id="GO:0007165">
    <property type="term" value="P:signal transduction"/>
    <property type="evidence" value="ECO:0007669"/>
    <property type="project" value="UniProtKB-KW"/>
</dbReference>
<dbReference type="CDD" id="cd06225">
    <property type="entry name" value="HAMP"/>
    <property type="match status" value="1"/>
</dbReference>
<dbReference type="Proteomes" id="UP000572377">
    <property type="component" value="Unassembled WGS sequence"/>
</dbReference>
<comment type="subcellular location">
    <subcellularLocation>
        <location evidence="1">Membrane</location>
    </subcellularLocation>
</comment>
<comment type="caution">
    <text evidence="9">The sequence shown here is derived from an EMBL/GenBank/DDBJ whole genome shotgun (WGS) entry which is preliminary data.</text>
</comment>
<feature type="domain" description="HAMP" evidence="8">
    <location>
        <begin position="342"/>
        <end position="394"/>
    </location>
</feature>
<feature type="region of interest" description="Disordered" evidence="5">
    <location>
        <begin position="404"/>
        <end position="433"/>
    </location>
</feature>
<feature type="domain" description="Methyl-accepting transducer" evidence="7">
    <location>
        <begin position="399"/>
        <end position="614"/>
    </location>
</feature>
<evidence type="ECO:0000259" key="7">
    <source>
        <dbReference type="PROSITE" id="PS50111"/>
    </source>
</evidence>
<dbReference type="Pfam" id="PF12729">
    <property type="entry name" value="4HB_MCP_1"/>
    <property type="match status" value="1"/>
</dbReference>
<dbReference type="AlphaFoldDB" id="A0A849L1B2"/>
<dbReference type="InterPro" id="IPR051310">
    <property type="entry name" value="MCP_chemotaxis"/>
</dbReference>
<dbReference type="SMART" id="SM00283">
    <property type="entry name" value="MA"/>
    <property type="match status" value="1"/>
</dbReference>
<keyword evidence="10" id="KW-1185">Reference proteome</keyword>
<sequence length="699" mass="74829">MTLKLKLAAIFALIITLAGVGVGIGIMNMGTLKSDFDEVVERNVARIQIIDEIVADTLRIARDERALIIAPDTESMDEFAAEMDRRAAQIDEGLARLYELSGPEAQVQIEQFGAEWQEYLAANAEAREASRLQSTLNGRRLVQNEGHDAMEVALATLDGMEERLLTTGGTVGAPDSDTMRQYAVLAGIEALMQRVRINVLNALASTDNPEAVERYVAETEERVAALTTALDEAERLLPNSYQGDLALLVRQIDPWLEVMRMANERAVENGDLRAAQISFGPATDARRKADERLNDLMARINGQMDEATASVASVYASSRQLLTGLLVVMILVSIAMAIWIVRDINRGLSSALDLVRALAKGDLTARSAVNSRDEIGEVVNALNDMVAQIKIAVTDVNDASRNVASGSTEMSATAEQLSQGAVEQASSTEETSASVEEMAANIKQNADNTNQAETIARKVAVDAEESGKSVAEAVNAMETIAAKIMIVQEIARQTDLLALNAAVEAARAGEHGRGFAVVASEVRKLAERSQDAASEISGLSGATVKSAQSAGERLQALVPEIQRTADLVSEMSAANNELNAGASQISDAIQQLDTVTQQNASAAEQMSSSAAKLSAQADRLMRSMSFFRLDEVRDAGAMDRSAQPQARRTTSADSARASTPRSKPAATMRPTSPADLGFAFDMEAREDELDAAFRRAANG</sequence>
<organism evidence="9 10">
    <name type="scientific">Halovulum dunhuangense</name>
    <dbReference type="NCBI Taxonomy" id="1505036"/>
    <lineage>
        <taxon>Bacteria</taxon>
        <taxon>Pseudomonadati</taxon>
        <taxon>Pseudomonadota</taxon>
        <taxon>Alphaproteobacteria</taxon>
        <taxon>Rhodobacterales</taxon>
        <taxon>Paracoccaceae</taxon>
        <taxon>Halovulum</taxon>
    </lineage>
</organism>
<dbReference type="GO" id="GO:0006935">
    <property type="term" value="P:chemotaxis"/>
    <property type="evidence" value="ECO:0007669"/>
    <property type="project" value="UniProtKB-KW"/>
</dbReference>
<evidence type="ECO:0000313" key="10">
    <source>
        <dbReference type="Proteomes" id="UP000572377"/>
    </source>
</evidence>
<proteinExistence type="inferred from homology"/>
<dbReference type="RefSeq" id="WP_171323534.1">
    <property type="nucleotide sequence ID" value="NZ_JABFBC010000001.1"/>
</dbReference>
<keyword evidence="6" id="KW-0812">Transmembrane</keyword>
<feature type="region of interest" description="Disordered" evidence="5">
    <location>
        <begin position="636"/>
        <end position="681"/>
    </location>
</feature>
<dbReference type="GO" id="GO:0005886">
    <property type="term" value="C:plasma membrane"/>
    <property type="evidence" value="ECO:0007669"/>
    <property type="project" value="TreeGrafter"/>
</dbReference>
<accession>A0A849L1B2</accession>
<keyword evidence="4" id="KW-0807">Transducer</keyword>
<feature type="transmembrane region" description="Helical" evidence="6">
    <location>
        <begin position="321"/>
        <end position="341"/>
    </location>
</feature>
<evidence type="ECO:0000256" key="3">
    <source>
        <dbReference type="ARBA" id="ARBA00029447"/>
    </source>
</evidence>
<keyword evidence="2" id="KW-0145">Chemotaxis</keyword>
<dbReference type="FunFam" id="1.10.287.950:FF:000001">
    <property type="entry name" value="Methyl-accepting chemotaxis sensory transducer"/>
    <property type="match status" value="1"/>
</dbReference>
<evidence type="ECO:0000313" key="9">
    <source>
        <dbReference type="EMBL" id="NNU80076.1"/>
    </source>
</evidence>
<dbReference type="Pfam" id="PF00672">
    <property type="entry name" value="HAMP"/>
    <property type="match status" value="1"/>
</dbReference>
<name>A0A849L1B2_9RHOB</name>
<dbReference type="SUPFAM" id="SSF58104">
    <property type="entry name" value="Methyl-accepting chemotaxis protein (MCP) signaling domain"/>
    <property type="match status" value="1"/>
</dbReference>
<dbReference type="GO" id="GO:0004888">
    <property type="term" value="F:transmembrane signaling receptor activity"/>
    <property type="evidence" value="ECO:0007669"/>
    <property type="project" value="InterPro"/>
</dbReference>
<dbReference type="InterPro" id="IPR003660">
    <property type="entry name" value="HAMP_dom"/>
</dbReference>
<feature type="compositionally biased region" description="Low complexity" evidence="5">
    <location>
        <begin position="421"/>
        <end position="433"/>
    </location>
</feature>
<dbReference type="InterPro" id="IPR004090">
    <property type="entry name" value="Chemotax_Me-accpt_rcpt"/>
</dbReference>
<evidence type="ECO:0000256" key="1">
    <source>
        <dbReference type="ARBA" id="ARBA00004370"/>
    </source>
</evidence>
<evidence type="ECO:0000259" key="8">
    <source>
        <dbReference type="PROSITE" id="PS50885"/>
    </source>
</evidence>
<comment type="similarity">
    <text evidence="3">Belongs to the methyl-accepting chemotaxis (MCP) protein family.</text>
</comment>